<keyword evidence="1" id="KW-0732">Signal</keyword>
<evidence type="ECO:0008006" key="4">
    <source>
        <dbReference type="Google" id="ProtNLM"/>
    </source>
</evidence>
<proteinExistence type="predicted"/>
<dbReference type="RefSeq" id="WP_165197494.1">
    <property type="nucleotide sequence ID" value="NZ_CP106738.1"/>
</dbReference>
<organism evidence="2 3">
    <name type="scientific">Roseovarius pelagicus</name>
    <dbReference type="NCBI Taxonomy" id="2980108"/>
    <lineage>
        <taxon>Bacteria</taxon>
        <taxon>Pseudomonadati</taxon>
        <taxon>Pseudomonadota</taxon>
        <taxon>Alphaproteobacteria</taxon>
        <taxon>Rhodobacterales</taxon>
        <taxon>Roseobacteraceae</taxon>
        <taxon>Roseovarius</taxon>
    </lineage>
</organism>
<reference evidence="2" key="1">
    <citation type="submission" date="2022-10" db="EMBL/GenBank/DDBJ databases">
        <title>Roseovarius pelagicus sp. nov., isolated from Arctic seawater.</title>
        <authorList>
            <person name="Hong Y.W."/>
            <person name="Hwang C.Y."/>
        </authorList>
    </citation>
    <scope>NUCLEOTIDE SEQUENCE</scope>
    <source>
        <strain evidence="2">HL-MP18</strain>
    </source>
</reference>
<dbReference type="Proteomes" id="UP001064087">
    <property type="component" value="Chromosome"/>
</dbReference>
<dbReference type="EMBL" id="CP106738">
    <property type="protein sequence ID" value="UXX84087.1"/>
    <property type="molecule type" value="Genomic_DNA"/>
</dbReference>
<gene>
    <name evidence="2" type="ORF">N7U68_05385</name>
</gene>
<feature type="chain" id="PRO_5046800882" description="Lipoprotein" evidence="1">
    <location>
        <begin position="22"/>
        <end position="49"/>
    </location>
</feature>
<protein>
    <recommendedName>
        <fullName evidence="4">Lipoprotein</fullName>
    </recommendedName>
</protein>
<evidence type="ECO:0000256" key="1">
    <source>
        <dbReference type="SAM" id="SignalP"/>
    </source>
</evidence>
<keyword evidence="3" id="KW-1185">Reference proteome</keyword>
<name>A0ABY6DD59_9RHOB</name>
<evidence type="ECO:0000313" key="2">
    <source>
        <dbReference type="EMBL" id="UXX84087.1"/>
    </source>
</evidence>
<sequence length="49" mass="5203">MSNVIKGLFAVALVAVTSACAQQEEEYVVVEPEPITVEPVSTGKYGGKY</sequence>
<dbReference type="PROSITE" id="PS51257">
    <property type="entry name" value="PROKAR_LIPOPROTEIN"/>
    <property type="match status" value="1"/>
</dbReference>
<accession>A0ABY6DD59</accession>
<feature type="signal peptide" evidence="1">
    <location>
        <begin position="1"/>
        <end position="21"/>
    </location>
</feature>
<evidence type="ECO:0000313" key="3">
    <source>
        <dbReference type="Proteomes" id="UP001064087"/>
    </source>
</evidence>